<organism evidence="1">
    <name type="scientific">Guillardia theta (strain CCMP2712)</name>
    <name type="common">Cryptophyte</name>
    <dbReference type="NCBI Taxonomy" id="905079"/>
    <lineage>
        <taxon>Eukaryota</taxon>
        <taxon>Cryptophyceae</taxon>
        <taxon>Pyrenomonadales</taxon>
        <taxon>Geminigeraceae</taxon>
        <taxon>Guillardia</taxon>
    </lineage>
</organism>
<evidence type="ECO:0000313" key="2">
    <source>
        <dbReference type="EnsemblProtists" id="EKX45641"/>
    </source>
</evidence>
<sequence>MKKLKVTKIPSRKELSAASARQAAHHASEDVFLRECWQRNLERDGIRFIPERNFRQPIPYISISASFEDVDPPATSFQDLTPMITRVDSPGSYLNQTLHQLTYGSGRNETFSAINVLISLVEGDNDRARAARRQVAKTPAVLDGIFRFAKICDQEQKTQVYKCLSQLALYNEKVSLHILSDTHGIAGIIKAAVSSPMAAQVEIARLFNNLCAYESTAEVIEKNQSFLEVIKRFCSSPSFLVRFRALSSVNALSRFRCARSTLQRTRFLEEAVLVMNLEGGSSDQRAIFEFIQACATLNLLPLQDRKGFKVEKNTLATSLRLLSYSLAQRPFSGITFRTIHLFQAINNFLSNEENKILLFRMGLVENLVEYTRAWSEDPSQSLNDQLEVLELAFQMILTMSSLHACKLLLRRQNFGTQIVRFLTSKPSDIVLQYCKGLIEELKYMENVQDFLVRPKTSMSSHSTMGASRTIPRNTSGQRLRTVPIVSTSLRREASLSPSVRRKGQFSPLKVEPFKRALRISLVEQAVRRWKAILAGLQEECFKNKREVPSDAVYQLFTSNDVLPNDHDWELFLEGVGADPVRGCSPAALLRAFCTALGQPQTGQGSDMLVDQEEEVLQVILLKDLSRFEKKIQEGCHWVEEEDVTVSALADRLRELGWELNEVGRESVRMACSSAHSNLVDVRMFRETLHEIAAGLRSMPAYEAMEEIGYETSLHKWMKQNLPPPRKKSLALQTRRAQSDGGSRLLASFSASLVNSTGNFTNLPSTTSDVSF</sequence>
<dbReference type="Gene3D" id="1.25.10.10">
    <property type="entry name" value="Leucine-rich Repeat Variant"/>
    <property type="match status" value="1"/>
</dbReference>
<dbReference type="InterPro" id="IPR016024">
    <property type="entry name" value="ARM-type_fold"/>
</dbReference>
<evidence type="ECO:0000313" key="1">
    <source>
        <dbReference type="EMBL" id="EKX45641.1"/>
    </source>
</evidence>
<dbReference type="SUPFAM" id="SSF48371">
    <property type="entry name" value="ARM repeat"/>
    <property type="match status" value="1"/>
</dbReference>
<reference evidence="3" key="2">
    <citation type="submission" date="2012-11" db="EMBL/GenBank/DDBJ databases">
        <authorList>
            <person name="Kuo A."/>
            <person name="Curtis B.A."/>
            <person name="Tanifuji G."/>
            <person name="Burki F."/>
            <person name="Gruber A."/>
            <person name="Irimia M."/>
            <person name="Maruyama S."/>
            <person name="Arias M.C."/>
            <person name="Ball S.G."/>
            <person name="Gile G.H."/>
            <person name="Hirakawa Y."/>
            <person name="Hopkins J.F."/>
            <person name="Rensing S.A."/>
            <person name="Schmutz J."/>
            <person name="Symeonidi A."/>
            <person name="Elias M."/>
            <person name="Eveleigh R.J."/>
            <person name="Herman E.K."/>
            <person name="Klute M.J."/>
            <person name="Nakayama T."/>
            <person name="Obornik M."/>
            <person name="Reyes-Prieto A."/>
            <person name="Armbrust E.V."/>
            <person name="Aves S.J."/>
            <person name="Beiko R.G."/>
            <person name="Coutinho P."/>
            <person name="Dacks J.B."/>
            <person name="Durnford D.G."/>
            <person name="Fast N.M."/>
            <person name="Green B.R."/>
            <person name="Grisdale C."/>
            <person name="Hempe F."/>
            <person name="Henrissat B."/>
            <person name="Hoppner M.P."/>
            <person name="Ishida K.-I."/>
            <person name="Kim E."/>
            <person name="Koreny L."/>
            <person name="Kroth P.G."/>
            <person name="Liu Y."/>
            <person name="Malik S.-B."/>
            <person name="Maier U.G."/>
            <person name="McRose D."/>
            <person name="Mock T."/>
            <person name="Neilson J.A."/>
            <person name="Onodera N.T."/>
            <person name="Poole A.M."/>
            <person name="Pritham E.J."/>
            <person name="Richards T.A."/>
            <person name="Rocap G."/>
            <person name="Roy S.W."/>
            <person name="Sarai C."/>
            <person name="Schaack S."/>
            <person name="Shirato S."/>
            <person name="Slamovits C.H."/>
            <person name="Spencer D.F."/>
            <person name="Suzuki S."/>
            <person name="Worden A.Z."/>
            <person name="Zauner S."/>
            <person name="Barry K."/>
            <person name="Bell C."/>
            <person name="Bharti A.K."/>
            <person name="Crow J.A."/>
            <person name="Grimwood J."/>
            <person name="Kramer R."/>
            <person name="Lindquist E."/>
            <person name="Lucas S."/>
            <person name="Salamov A."/>
            <person name="McFadden G.I."/>
            <person name="Lane C.E."/>
            <person name="Keeling P.J."/>
            <person name="Gray M.W."/>
            <person name="Grigoriev I.V."/>
            <person name="Archibald J.M."/>
        </authorList>
    </citation>
    <scope>NUCLEOTIDE SEQUENCE</scope>
    <source>
        <strain evidence="3">CCMP2712</strain>
    </source>
</reference>
<dbReference type="RefSeq" id="XP_005832621.1">
    <property type="nucleotide sequence ID" value="XM_005832564.1"/>
</dbReference>
<name>L1JAT5_GUITC</name>
<dbReference type="PaxDb" id="55529-EKX45641"/>
<dbReference type="GeneID" id="17302241"/>
<accession>L1JAT5</accession>
<dbReference type="InterPro" id="IPR011989">
    <property type="entry name" value="ARM-like"/>
</dbReference>
<dbReference type="HOGENOM" id="CLU_362684_0_0_1"/>
<proteinExistence type="predicted"/>
<dbReference type="AlphaFoldDB" id="L1JAT5"/>
<reference evidence="2" key="3">
    <citation type="submission" date="2016-03" db="UniProtKB">
        <authorList>
            <consortium name="EnsemblProtists"/>
        </authorList>
    </citation>
    <scope>IDENTIFICATION</scope>
</reference>
<dbReference type="EMBL" id="JH992998">
    <property type="protein sequence ID" value="EKX45641.1"/>
    <property type="molecule type" value="Genomic_DNA"/>
</dbReference>
<dbReference type="Proteomes" id="UP000011087">
    <property type="component" value="Unassembled WGS sequence"/>
</dbReference>
<gene>
    <name evidence="1" type="ORF">GUITHDRAFT_163219</name>
</gene>
<reference evidence="1 3" key="1">
    <citation type="journal article" date="2012" name="Nature">
        <title>Algal genomes reveal evolutionary mosaicism and the fate of nucleomorphs.</title>
        <authorList>
            <consortium name="DOE Joint Genome Institute"/>
            <person name="Curtis B.A."/>
            <person name="Tanifuji G."/>
            <person name="Burki F."/>
            <person name="Gruber A."/>
            <person name="Irimia M."/>
            <person name="Maruyama S."/>
            <person name="Arias M.C."/>
            <person name="Ball S.G."/>
            <person name="Gile G.H."/>
            <person name="Hirakawa Y."/>
            <person name="Hopkins J.F."/>
            <person name="Kuo A."/>
            <person name="Rensing S.A."/>
            <person name="Schmutz J."/>
            <person name="Symeonidi A."/>
            <person name="Elias M."/>
            <person name="Eveleigh R.J."/>
            <person name="Herman E.K."/>
            <person name="Klute M.J."/>
            <person name="Nakayama T."/>
            <person name="Obornik M."/>
            <person name="Reyes-Prieto A."/>
            <person name="Armbrust E.V."/>
            <person name="Aves S.J."/>
            <person name="Beiko R.G."/>
            <person name="Coutinho P."/>
            <person name="Dacks J.B."/>
            <person name="Durnford D.G."/>
            <person name="Fast N.M."/>
            <person name="Green B.R."/>
            <person name="Grisdale C.J."/>
            <person name="Hempel F."/>
            <person name="Henrissat B."/>
            <person name="Hoppner M.P."/>
            <person name="Ishida K."/>
            <person name="Kim E."/>
            <person name="Koreny L."/>
            <person name="Kroth P.G."/>
            <person name="Liu Y."/>
            <person name="Malik S.B."/>
            <person name="Maier U.G."/>
            <person name="McRose D."/>
            <person name="Mock T."/>
            <person name="Neilson J.A."/>
            <person name="Onodera N.T."/>
            <person name="Poole A.M."/>
            <person name="Pritham E.J."/>
            <person name="Richards T.A."/>
            <person name="Rocap G."/>
            <person name="Roy S.W."/>
            <person name="Sarai C."/>
            <person name="Schaack S."/>
            <person name="Shirato S."/>
            <person name="Slamovits C.H."/>
            <person name="Spencer D.F."/>
            <person name="Suzuki S."/>
            <person name="Worden A.Z."/>
            <person name="Zauner S."/>
            <person name="Barry K."/>
            <person name="Bell C."/>
            <person name="Bharti A.K."/>
            <person name="Crow J.A."/>
            <person name="Grimwood J."/>
            <person name="Kramer R."/>
            <person name="Lindquist E."/>
            <person name="Lucas S."/>
            <person name="Salamov A."/>
            <person name="McFadden G.I."/>
            <person name="Lane C.E."/>
            <person name="Keeling P.J."/>
            <person name="Gray M.W."/>
            <person name="Grigoriev I.V."/>
            <person name="Archibald J.M."/>
        </authorList>
    </citation>
    <scope>NUCLEOTIDE SEQUENCE</scope>
    <source>
        <strain evidence="1 3">CCMP2712</strain>
    </source>
</reference>
<dbReference type="KEGG" id="gtt:GUITHDRAFT_163219"/>
<dbReference type="EnsemblProtists" id="EKX45641">
    <property type="protein sequence ID" value="EKX45641"/>
    <property type="gene ID" value="GUITHDRAFT_163219"/>
</dbReference>
<protein>
    <submittedName>
        <fullName evidence="1 2">Uncharacterized protein</fullName>
    </submittedName>
</protein>
<keyword evidence="3" id="KW-1185">Reference proteome</keyword>
<evidence type="ECO:0000313" key="3">
    <source>
        <dbReference type="Proteomes" id="UP000011087"/>
    </source>
</evidence>